<accession>A0A817TFA3</accession>
<dbReference type="AlphaFoldDB" id="A0A817TFA3"/>
<proteinExistence type="predicted"/>
<evidence type="ECO:0000313" key="4">
    <source>
        <dbReference type="Proteomes" id="UP000663869"/>
    </source>
</evidence>
<dbReference type="Pfam" id="PF14291">
    <property type="entry name" value="DUF4371"/>
    <property type="match status" value="1"/>
</dbReference>
<dbReference type="PANTHER" id="PTHR45749:SF21">
    <property type="entry name" value="DUF4371 DOMAIN-CONTAINING PROTEIN"/>
    <property type="match status" value="1"/>
</dbReference>
<evidence type="ECO:0000256" key="1">
    <source>
        <dbReference type="SAM" id="MobiDB-lite"/>
    </source>
</evidence>
<evidence type="ECO:0000259" key="2">
    <source>
        <dbReference type="Pfam" id="PF14291"/>
    </source>
</evidence>
<organism evidence="3 4">
    <name type="scientific">Rotaria socialis</name>
    <dbReference type="NCBI Taxonomy" id="392032"/>
    <lineage>
        <taxon>Eukaryota</taxon>
        <taxon>Metazoa</taxon>
        <taxon>Spiralia</taxon>
        <taxon>Gnathifera</taxon>
        <taxon>Rotifera</taxon>
        <taxon>Eurotatoria</taxon>
        <taxon>Bdelloidea</taxon>
        <taxon>Philodinida</taxon>
        <taxon>Philodinidae</taxon>
        <taxon>Rotaria</taxon>
    </lineage>
</organism>
<feature type="domain" description="DUF4371" evidence="2">
    <location>
        <begin position="217"/>
        <end position="394"/>
    </location>
</feature>
<evidence type="ECO:0000313" key="3">
    <source>
        <dbReference type="EMBL" id="CAF3314527.1"/>
    </source>
</evidence>
<name>A0A817TFA3_9BILA</name>
<gene>
    <name evidence="3" type="ORF">FME351_LOCUS749</name>
</gene>
<dbReference type="EMBL" id="CAJNYU010000016">
    <property type="protein sequence ID" value="CAF3314527.1"/>
    <property type="molecule type" value="Genomic_DNA"/>
</dbReference>
<sequence>MNKKYQDISMYFVSNKRQRNDVDENNSDASTTTTHFYGTNNNNGYEIIDNDVISVTIPPLSVSQHHDTTISISAYTDVIGLYVSNNAAKNNFSLLNRLLTKPWISPSNYNYPKIEQSGKRRSVCHHSWLVRYSWLSYSKMHQGIYCRYCVLFSRKGENQSLGQLINKPLRSLKDATEYLSNHNECNYHKLSVSQATECVSRYAHTNSDVNILLNNINEQQQNENRRILASIIKCTLFLSRQNIAFRGNDENGILDDNNTNPGNFKSLVLFAADAGDQALQKYLNHHQKNATYLSWQTQNELVKICAMLIKNKLLNEVISTEKFYAIIADETADISGTEKLSISIRFVSDENDISIKEVFLGFVALSDTTAADIAKAITTFIQASGLKIEKNRGIFFKLLMKVYSFYIFSGQGYDGANVVAGRLGGVQKLIRDIVPRANYVHCSKHSLNLVLAVACKLQQIKIFFGLIKSIISFINGSSKRKSMLAKAIESTNNETKRRHLVKLCETRWVDKHTSIIVFKQVFFGFIIGLDYLVESSDSETSGLARSYGKALTDIDFVIPLIVANRVFCITKPYAEQLQKPTCDLLKCYQSMEHASTYLAELIYDDNQVNELYNEFTKFIELNEIDNCLSRAASRRYESVKDYFIDVYRTFITTTIHWMTQMNYKVIEIKSIP</sequence>
<dbReference type="Proteomes" id="UP000663869">
    <property type="component" value="Unassembled WGS sequence"/>
</dbReference>
<protein>
    <recommendedName>
        <fullName evidence="2">DUF4371 domain-containing protein</fullName>
    </recommendedName>
</protein>
<reference evidence="3" key="1">
    <citation type="submission" date="2021-02" db="EMBL/GenBank/DDBJ databases">
        <authorList>
            <person name="Nowell W R."/>
        </authorList>
    </citation>
    <scope>NUCLEOTIDE SEQUENCE</scope>
</reference>
<dbReference type="PANTHER" id="PTHR45749">
    <property type="match status" value="1"/>
</dbReference>
<comment type="caution">
    <text evidence="3">The sequence shown here is derived from an EMBL/GenBank/DDBJ whole genome shotgun (WGS) entry which is preliminary data.</text>
</comment>
<feature type="region of interest" description="Disordered" evidence="1">
    <location>
        <begin position="16"/>
        <end position="35"/>
    </location>
</feature>
<dbReference type="InterPro" id="IPR025398">
    <property type="entry name" value="DUF4371"/>
</dbReference>